<accession>A0A4Y2QTU7</accession>
<dbReference type="EMBL" id="BGPR01014802">
    <property type="protein sequence ID" value="GBN66751.1"/>
    <property type="molecule type" value="Genomic_DNA"/>
</dbReference>
<gene>
    <name evidence="1" type="ORF">AVEN_32778_1</name>
</gene>
<proteinExistence type="predicted"/>
<keyword evidence="2" id="KW-1185">Reference proteome</keyword>
<evidence type="ECO:0000313" key="2">
    <source>
        <dbReference type="Proteomes" id="UP000499080"/>
    </source>
</evidence>
<organism evidence="1 2">
    <name type="scientific">Araneus ventricosus</name>
    <name type="common">Orbweaver spider</name>
    <name type="synonym">Epeira ventricosa</name>
    <dbReference type="NCBI Taxonomy" id="182803"/>
    <lineage>
        <taxon>Eukaryota</taxon>
        <taxon>Metazoa</taxon>
        <taxon>Ecdysozoa</taxon>
        <taxon>Arthropoda</taxon>
        <taxon>Chelicerata</taxon>
        <taxon>Arachnida</taxon>
        <taxon>Araneae</taxon>
        <taxon>Araneomorphae</taxon>
        <taxon>Entelegynae</taxon>
        <taxon>Araneoidea</taxon>
        <taxon>Araneidae</taxon>
        <taxon>Araneus</taxon>
    </lineage>
</organism>
<sequence>MLLKLWDYKIPQHITVSLSCDGIGLDFISRNLFQKIWPNDKCRCKFTPYCNFVRMQGLFLDSVRVFRCPNSRIVGVNVPIEAKGGFVTPQNVPWAL</sequence>
<protein>
    <submittedName>
        <fullName evidence="1">Uncharacterized protein</fullName>
    </submittedName>
</protein>
<reference evidence="1 2" key="1">
    <citation type="journal article" date="2019" name="Sci. Rep.">
        <title>Orb-weaving spider Araneus ventricosus genome elucidates the spidroin gene catalogue.</title>
        <authorList>
            <person name="Kono N."/>
            <person name="Nakamura H."/>
            <person name="Ohtoshi R."/>
            <person name="Moran D.A.P."/>
            <person name="Shinohara A."/>
            <person name="Yoshida Y."/>
            <person name="Fujiwara M."/>
            <person name="Mori M."/>
            <person name="Tomita M."/>
            <person name="Arakawa K."/>
        </authorList>
    </citation>
    <scope>NUCLEOTIDE SEQUENCE [LARGE SCALE GENOMIC DNA]</scope>
</reference>
<evidence type="ECO:0000313" key="1">
    <source>
        <dbReference type="EMBL" id="GBN66751.1"/>
    </source>
</evidence>
<dbReference type="PROSITE" id="PS51257">
    <property type="entry name" value="PROKAR_LIPOPROTEIN"/>
    <property type="match status" value="1"/>
</dbReference>
<name>A0A4Y2QTU7_ARAVE</name>
<comment type="caution">
    <text evidence="1">The sequence shown here is derived from an EMBL/GenBank/DDBJ whole genome shotgun (WGS) entry which is preliminary data.</text>
</comment>
<dbReference type="AlphaFoldDB" id="A0A4Y2QTU7"/>
<dbReference type="Proteomes" id="UP000499080">
    <property type="component" value="Unassembled WGS sequence"/>
</dbReference>